<dbReference type="InterPro" id="IPR001128">
    <property type="entry name" value="Cyt_P450"/>
</dbReference>
<dbReference type="PANTHER" id="PTHR24305">
    <property type="entry name" value="CYTOCHROME P450"/>
    <property type="match status" value="1"/>
</dbReference>
<keyword evidence="3 8" id="KW-0349">Heme</keyword>
<feature type="binding site" description="axial binding residue" evidence="8">
    <location>
        <position position="443"/>
    </location>
    <ligand>
        <name>heme</name>
        <dbReference type="ChEBI" id="CHEBI:30413"/>
    </ligand>
    <ligandPart>
        <name>Fe</name>
        <dbReference type="ChEBI" id="CHEBI:18248"/>
    </ligandPart>
</feature>
<dbReference type="VEuPathDB" id="FungiDB:PV08_09004"/>
<evidence type="ECO:0000313" key="12">
    <source>
        <dbReference type="Proteomes" id="UP000053328"/>
    </source>
</evidence>
<dbReference type="InterPro" id="IPR017972">
    <property type="entry name" value="Cyt_P450_CS"/>
</dbReference>
<keyword evidence="7 9" id="KW-0503">Monooxygenase</keyword>
<evidence type="ECO:0000256" key="3">
    <source>
        <dbReference type="ARBA" id="ARBA00022617"/>
    </source>
</evidence>
<feature type="transmembrane region" description="Helical" evidence="10">
    <location>
        <begin position="12"/>
        <end position="31"/>
    </location>
</feature>
<dbReference type="GO" id="GO:0016705">
    <property type="term" value="F:oxidoreductase activity, acting on paired donors, with incorporation or reduction of molecular oxygen"/>
    <property type="evidence" value="ECO:0007669"/>
    <property type="project" value="InterPro"/>
</dbReference>
<evidence type="ECO:0000256" key="1">
    <source>
        <dbReference type="ARBA" id="ARBA00001971"/>
    </source>
</evidence>
<evidence type="ECO:0000256" key="2">
    <source>
        <dbReference type="ARBA" id="ARBA00010617"/>
    </source>
</evidence>
<dbReference type="PROSITE" id="PS00086">
    <property type="entry name" value="CYTOCHROME_P450"/>
    <property type="match status" value="1"/>
</dbReference>
<organism evidence="11 12">
    <name type="scientific">Exophiala spinifera</name>
    <dbReference type="NCBI Taxonomy" id="91928"/>
    <lineage>
        <taxon>Eukaryota</taxon>
        <taxon>Fungi</taxon>
        <taxon>Dikarya</taxon>
        <taxon>Ascomycota</taxon>
        <taxon>Pezizomycotina</taxon>
        <taxon>Eurotiomycetes</taxon>
        <taxon>Chaetothyriomycetidae</taxon>
        <taxon>Chaetothyriales</taxon>
        <taxon>Herpotrichiellaceae</taxon>
        <taxon>Exophiala</taxon>
    </lineage>
</organism>
<keyword evidence="6 8" id="KW-0408">Iron</keyword>
<dbReference type="OrthoDB" id="3934656at2759"/>
<accession>A0A0D1ZFE5</accession>
<dbReference type="AlphaFoldDB" id="A0A0D1ZFE5"/>
<dbReference type="RefSeq" id="XP_016231948.1">
    <property type="nucleotide sequence ID" value="XM_016383325.1"/>
</dbReference>
<evidence type="ECO:0000256" key="6">
    <source>
        <dbReference type="ARBA" id="ARBA00023004"/>
    </source>
</evidence>
<dbReference type="Gene3D" id="1.10.630.10">
    <property type="entry name" value="Cytochrome P450"/>
    <property type="match status" value="1"/>
</dbReference>
<dbReference type="InterPro" id="IPR002401">
    <property type="entry name" value="Cyt_P450_E_grp-I"/>
</dbReference>
<evidence type="ECO:0000256" key="5">
    <source>
        <dbReference type="ARBA" id="ARBA00023002"/>
    </source>
</evidence>
<keyword evidence="10" id="KW-0812">Transmembrane</keyword>
<dbReference type="PRINTS" id="PR00463">
    <property type="entry name" value="EP450I"/>
</dbReference>
<gene>
    <name evidence="11" type="ORF">PV08_09004</name>
</gene>
<dbReference type="GO" id="GO:0004497">
    <property type="term" value="F:monooxygenase activity"/>
    <property type="evidence" value="ECO:0007669"/>
    <property type="project" value="UniProtKB-KW"/>
</dbReference>
<keyword evidence="12" id="KW-1185">Reference proteome</keyword>
<comment type="cofactor">
    <cofactor evidence="1 8">
        <name>heme</name>
        <dbReference type="ChEBI" id="CHEBI:30413"/>
    </cofactor>
</comment>
<dbReference type="GO" id="GO:0005506">
    <property type="term" value="F:iron ion binding"/>
    <property type="evidence" value="ECO:0007669"/>
    <property type="project" value="InterPro"/>
</dbReference>
<dbReference type="GeneID" id="27336087"/>
<dbReference type="SUPFAM" id="SSF48264">
    <property type="entry name" value="Cytochrome P450"/>
    <property type="match status" value="1"/>
</dbReference>
<keyword evidence="10" id="KW-0472">Membrane</keyword>
<dbReference type="GO" id="GO:0020037">
    <property type="term" value="F:heme binding"/>
    <property type="evidence" value="ECO:0007669"/>
    <property type="project" value="InterPro"/>
</dbReference>
<protein>
    <recommendedName>
        <fullName evidence="13">Pisatin demethylase</fullName>
    </recommendedName>
</protein>
<evidence type="ECO:0000256" key="9">
    <source>
        <dbReference type="RuleBase" id="RU000461"/>
    </source>
</evidence>
<dbReference type="HOGENOM" id="CLU_001570_14_0_1"/>
<evidence type="ECO:0000256" key="10">
    <source>
        <dbReference type="SAM" id="Phobius"/>
    </source>
</evidence>
<sequence>MAVLYEIVRPVPILVILIGLATLPLIVKIFLQYWRLRHIPGPWQAKLTNFWLARRVWRGENFPDISRDLDKRFGRVVAYGPNRILFNEPTAIGIIFNTRNPFPKPDSYNVPVQAVNGKLISTFITERSEARISIIKKQIIGAFSTNAILAYEHHIDHNITRLMDRFTLSEQDKVFNIATWNIFFAMDTICNIAFSDNQGLVERQADIGRTLQGGKERLLHWHNWQSLPWLEELIFKNRWATRGSQKSSKLGELATERLQERMEKGGRGNFSDLLDRYLQARERDPATFTRSTILGLVMSIIAAGGDTTSSTINVTLYYLLANPRTMAKLKAEISQANLSFPPAWVNVSKLHYLDACIKEAGRLRPLLLDPLEREVPVDSQIAGVFVPAGTVVAVNTHALNLEPEIWGSKTHEFRPERWLDCDEQQLQKMERCDLFFSGGRRICIGQHIAWIEMKKYITALLLRFEIEAVEPNAPLNWSGSVNLSVDELMVRIRAR</sequence>
<name>A0A0D1ZFE5_9EURO</name>
<keyword evidence="5 9" id="KW-0560">Oxidoreductase</keyword>
<dbReference type="EMBL" id="KN847498">
    <property type="protein sequence ID" value="KIW11732.1"/>
    <property type="molecule type" value="Genomic_DNA"/>
</dbReference>
<dbReference type="PANTHER" id="PTHR24305:SF210">
    <property type="entry name" value="CYTOCHROME P450 MONOOXYGENASE ASQL-RELATED"/>
    <property type="match status" value="1"/>
</dbReference>
<evidence type="ECO:0008006" key="13">
    <source>
        <dbReference type="Google" id="ProtNLM"/>
    </source>
</evidence>
<dbReference type="STRING" id="91928.A0A0D1ZFE5"/>
<keyword evidence="4 8" id="KW-0479">Metal-binding</keyword>
<reference evidence="11 12" key="1">
    <citation type="submission" date="2015-01" db="EMBL/GenBank/DDBJ databases">
        <title>The Genome Sequence of Exophiala spinifera CBS89968.</title>
        <authorList>
            <consortium name="The Broad Institute Genomics Platform"/>
            <person name="Cuomo C."/>
            <person name="de Hoog S."/>
            <person name="Gorbushina A."/>
            <person name="Stielow B."/>
            <person name="Teixiera M."/>
            <person name="Abouelleil A."/>
            <person name="Chapman S.B."/>
            <person name="Priest M."/>
            <person name="Young S.K."/>
            <person name="Wortman J."/>
            <person name="Nusbaum C."/>
            <person name="Birren B."/>
        </authorList>
    </citation>
    <scope>NUCLEOTIDE SEQUENCE [LARGE SCALE GENOMIC DNA]</scope>
    <source>
        <strain evidence="11 12">CBS 89968</strain>
    </source>
</reference>
<proteinExistence type="inferred from homology"/>
<evidence type="ECO:0000313" key="11">
    <source>
        <dbReference type="EMBL" id="KIW11732.1"/>
    </source>
</evidence>
<dbReference type="Proteomes" id="UP000053328">
    <property type="component" value="Unassembled WGS sequence"/>
</dbReference>
<evidence type="ECO:0000256" key="8">
    <source>
        <dbReference type="PIRSR" id="PIRSR602401-1"/>
    </source>
</evidence>
<dbReference type="Pfam" id="PF00067">
    <property type="entry name" value="p450"/>
    <property type="match status" value="1"/>
</dbReference>
<dbReference type="InterPro" id="IPR050121">
    <property type="entry name" value="Cytochrome_P450_monoxygenase"/>
</dbReference>
<dbReference type="PRINTS" id="PR00385">
    <property type="entry name" value="P450"/>
</dbReference>
<evidence type="ECO:0000256" key="7">
    <source>
        <dbReference type="ARBA" id="ARBA00023033"/>
    </source>
</evidence>
<evidence type="ECO:0000256" key="4">
    <source>
        <dbReference type="ARBA" id="ARBA00022723"/>
    </source>
</evidence>
<keyword evidence="10" id="KW-1133">Transmembrane helix</keyword>
<comment type="similarity">
    <text evidence="2 9">Belongs to the cytochrome P450 family.</text>
</comment>
<dbReference type="InterPro" id="IPR036396">
    <property type="entry name" value="Cyt_P450_sf"/>
</dbReference>